<dbReference type="OrthoDB" id="4927525at2759"/>
<gene>
    <name evidence="1" type="ORF">O181_111725</name>
</gene>
<evidence type="ECO:0000313" key="1">
    <source>
        <dbReference type="EMBL" id="MBW0572010.1"/>
    </source>
</evidence>
<dbReference type="EMBL" id="AVOT02089293">
    <property type="protein sequence ID" value="MBW0572010.1"/>
    <property type="molecule type" value="Genomic_DNA"/>
</dbReference>
<keyword evidence="2" id="KW-1185">Reference proteome</keyword>
<proteinExistence type="predicted"/>
<comment type="caution">
    <text evidence="1">The sequence shown here is derived from an EMBL/GenBank/DDBJ whole genome shotgun (WGS) entry which is preliminary data.</text>
</comment>
<organism evidence="1 2">
    <name type="scientific">Austropuccinia psidii MF-1</name>
    <dbReference type="NCBI Taxonomy" id="1389203"/>
    <lineage>
        <taxon>Eukaryota</taxon>
        <taxon>Fungi</taxon>
        <taxon>Dikarya</taxon>
        <taxon>Basidiomycota</taxon>
        <taxon>Pucciniomycotina</taxon>
        <taxon>Pucciniomycetes</taxon>
        <taxon>Pucciniales</taxon>
        <taxon>Sphaerophragmiaceae</taxon>
        <taxon>Austropuccinia</taxon>
    </lineage>
</organism>
<dbReference type="AlphaFoldDB" id="A0A9Q3JZ04"/>
<evidence type="ECO:0000313" key="2">
    <source>
        <dbReference type="Proteomes" id="UP000765509"/>
    </source>
</evidence>
<dbReference type="Proteomes" id="UP000765509">
    <property type="component" value="Unassembled WGS sequence"/>
</dbReference>
<accession>A0A9Q3JZ04</accession>
<sequence>MLGVKICQTEGGISLDQQHFTKALLEHYGMEGCKEIVTPLMPNKHLLQATEEEMVAFRKLKENYRSAIGSINYLSTATRPDLSFAISALSQYLE</sequence>
<name>A0A9Q3JZ04_9BASI</name>
<protein>
    <submittedName>
        <fullName evidence="1">Uncharacterized protein</fullName>
    </submittedName>
</protein>
<reference evidence="1" key="1">
    <citation type="submission" date="2021-03" db="EMBL/GenBank/DDBJ databases">
        <title>Draft genome sequence of rust myrtle Austropuccinia psidii MF-1, a brazilian biotype.</title>
        <authorList>
            <person name="Quecine M.C."/>
            <person name="Pachon D.M.R."/>
            <person name="Bonatelli M.L."/>
            <person name="Correr F.H."/>
            <person name="Franceschini L.M."/>
            <person name="Leite T.F."/>
            <person name="Margarido G.R.A."/>
            <person name="Almeida C.A."/>
            <person name="Ferrarezi J.A."/>
            <person name="Labate C.A."/>
        </authorList>
    </citation>
    <scope>NUCLEOTIDE SEQUENCE</scope>
    <source>
        <strain evidence="1">MF-1</strain>
    </source>
</reference>